<evidence type="ECO:0000313" key="2">
    <source>
        <dbReference type="EMBL" id="QEC55524.1"/>
    </source>
</evidence>
<evidence type="ECO:0000313" key="3">
    <source>
        <dbReference type="Proteomes" id="UP000321204"/>
    </source>
</evidence>
<dbReference type="SUPFAM" id="SSF56436">
    <property type="entry name" value="C-type lectin-like"/>
    <property type="match status" value="1"/>
</dbReference>
<evidence type="ECO:0000259" key="1">
    <source>
        <dbReference type="Pfam" id="PF03781"/>
    </source>
</evidence>
<dbReference type="OrthoDB" id="9768004at2"/>
<dbReference type="RefSeq" id="WP_146784389.1">
    <property type="nucleotide sequence ID" value="NZ_BAABIO010000002.1"/>
</dbReference>
<protein>
    <submittedName>
        <fullName evidence="2">Formylglycine-generating enzyme family protein</fullName>
    </submittedName>
</protein>
<dbReference type="GO" id="GO:0120147">
    <property type="term" value="F:formylglycine-generating oxidase activity"/>
    <property type="evidence" value="ECO:0007669"/>
    <property type="project" value="TreeGrafter"/>
</dbReference>
<dbReference type="PANTHER" id="PTHR23150:SF19">
    <property type="entry name" value="FORMYLGLYCINE-GENERATING ENZYME"/>
    <property type="match status" value="1"/>
</dbReference>
<reference evidence="2 3" key="1">
    <citation type="journal article" date="2015" name="Int. J. Syst. Evol. Microbiol.">
        <title>Flavisolibacter ginsenosidimutans sp. nov., with ginsenoside-converting activity isolated from soil used for cultivating ginseng.</title>
        <authorList>
            <person name="Zhao Y."/>
            <person name="Liu Q."/>
            <person name="Kang M.S."/>
            <person name="Jin F."/>
            <person name="Yu H."/>
            <person name="Im W.T."/>
        </authorList>
    </citation>
    <scope>NUCLEOTIDE SEQUENCE [LARGE SCALE GENOMIC DNA]</scope>
    <source>
        <strain evidence="2 3">Gsoil 636</strain>
    </source>
</reference>
<dbReference type="Proteomes" id="UP000321204">
    <property type="component" value="Chromosome"/>
</dbReference>
<dbReference type="EMBL" id="CP042433">
    <property type="protein sequence ID" value="QEC55524.1"/>
    <property type="molecule type" value="Genomic_DNA"/>
</dbReference>
<dbReference type="InterPro" id="IPR051043">
    <property type="entry name" value="Sulfatase_Mod_Factor_Kinase"/>
</dbReference>
<dbReference type="Pfam" id="PF03781">
    <property type="entry name" value="FGE-sulfatase"/>
    <property type="match status" value="1"/>
</dbReference>
<accession>A0A5B8UG00</accession>
<name>A0A5B8UG00_9BACT</name>
<dbReference type="AlphaFoldDB" id="A0A5B8UG00"/>
<dbReference type="InterPro" id="IPR005532">
    <property type="entry name" value="SUMF_dom"/>
</dbReference>
<sequence length="141" mass="15722">MAVPAHFSASTQSSIRFGGDSSTTGMVLIPGGTFERGGDNELALANEFPKHNVTVDGFYMHITEVTDAQFQIFVDATGYITAERRPDWDELKTPDLSTQDSDALRTLKLNKKRLLIFFTSPTEMDLFLNQIETGYQYSLCV</sequence>
<keyword evidence="3" id="KW-1185">Reference proteome</keyword>
<feature type="domain" description="Sulfatase-modifying factor enzyme-like" evidence="1">
    <location>
        <begin position="23"/>
        <end position="100"/>
    </location>
</feature>
<proteinExistence type="predicted"/>
<dbReference type="Gene3D" id="3.90.1580.10">
    <property type="entry name" value="paralog of FGE (formylglycine-generating enzyme)"/>
    <property type="match status" value="1"/>
</dbReference>
<dbReference type="KEGG" id="fgg:FSB75_06280"/>
<dbReference type="InterPro" id="IPR042095">
    <property type="entry name" value="SUMF_sf"/>
</dbReference>
<dbReference type="PANTHER" id="PTHR23150">
    <property type="entry name" value="SULFATASE MODIFYING FACTOR 1, 2"/>
    <property type="match status" value="1"/>
</dbReference>
<gene>
    <name evidence="2" type="ORF">FSB75_06280</name>
</gene>
<dbReference type="InterPro" id="IPR016187">
    <property type="entry name" value="CTDL_fold"/>
</dbReference>
<organism evidence="2 3">
    <name type="scientific">Flavisolibacter ginsenosidimutans</name>
    <dbReference type="NCBI Taxonomy" id="661481"/>
    <lineage>
        <taxon>Bacteria</taxon>
        <taxon>Pseudomonadati</taxon>
        <taxon>Bacteroidota</taxon>
        <taxon>Chitinophagia</taxon>
        <taxon>Chitinophagales</taxon>
        <taxon>Chitinophagaceae</taxon>
        <taxon>Flavisolibacter</taxon>
    </lineage>
</organism>